<evidence type="ECO:0000313" key="2">
    <source>
        <dbReference type="Proteomes" id="UP001234202"/>
    </source>
</evidence>
<dbReference type="EMBL" id="JASBWV010000031">
    <property type="protein sequence ID" value="KAJ9117673.1"/>
    <property type="molecule type" value="Genomic_DNA"/>
</dbReference>
<dbReference type="Proteomes" id="UP001234202">
    <property type="component" value="Unassembled WGS sequence"/>
</dbReference>
<gene>
    <name evidence="1" type="ORF">QFC24_006387</name>
</gene>
<organism evidence="1 2">
    <name type="scientific">Naganishia onofrii</name>
    <dbReference type="NCBI Taxonomy" id="1851511"/>
    <lineage>
        <taxon>Eukaryota</taxon>
        <taxon>Fungi</taxon>
        <taxon>Dikarya</taxon>
        <taxon>Basidiomycota</taxon>
        <taxon>Agaricomycotina</taxon>
        <taxon>Tremellomycetes</taxon>
        <taxon>Filobasidiales</taxon>
        <taxon>Filobasidiaceae</taxon>
        <taxon>Naganishia</taxon>
    </lineage>
</organism>
<keyword evidence="2" id="KW-1185">Reference proteome</keyword>
<evidence type="ECO:0000313" key="1">
    <source>
        <dbReference type="EMBL" id="KAJ9117673.1"/>
    </source>
</evidence>
<name>A0ACC2X1M7_9TREE</name>
<comment type="caution">
    <text evidence="1">The sequence shown here is derived from an EMBL/GenBank/DDBJ whole genome shotgun (WGS) entry which is preliminary data.</text>
</comment>
<reference evidence="1" key="1">
    <citation type="submission" date="2023-04" db="EMBL/GenBank/DDBJ databases">
        <title>Draft Genome sequencing of Naganishia species isolated from polar environments using Oxford Nanopore Technology.</title>
        <authorList>
            <person name="Leo P."/>
            <person name="Venkateswaran K."/>
        </authorList>
    </citation>
    <scope>NUCLEOTIDE SEQUENCE</scope>
    <source>
        <strain evidence="1">DBVPG 5303</strain>
    </source>
</reference>
<proteinExistence type="predicted"/>
<accession>A0ACC2X1M7</accession>
<sequence length="1218" mass="126321">MVLVNEKAVKSKCGAMVYLYPHPIPVLPDPDADKKDETRVTEESNGVPLQQQPEEETFAESSTQARKRQQQQQVATPHVESSGNAKRRKTIPRKITTQGTIALLLPSSTLRNSWELIASQWGEGEVPDVTGLGREFWQDVHVNDETRDRMEDEEVKRKGAMNDEDGHDNSVKVNGTDNTTLAALATTNGTATSEGASLQEQGKEQQSDVANAEKDEKDGLLNVTTELAENAQPDEKTKPKAGETTDVEEGEIAETPPAIPGLRSPSMKHIVVAPSPMSSVPVSPTQPTQTASIPPPPLSTAQQHDSDIAVNDLSLSPVLTPAHYAPKIIALAKKIAASRGVKLVLDAGMVEKEREKLAMMQRQRRRGTVENGVVKETLKEAQEPKRTLVKIEEPIDLLDSAPSTPAPGANGRLASESGFTGIGYEDDDGGESQSGTPFTSRFPSAAVPRSDNGSETPDLGYEATPTPGLSDSSRLPPPPGSPTSSLAGAKRGTKSKGRGTGRWAGHWAAKAAAAAARAERLAAVAEEKARAAEQERLGLGVSEGGRVSGDESRRPDAEAGKREVALALGSSSWWYQVDRGSALYYQSTRSPPKTPPPASPEPLPKLEHAPTETPASPKPTTNTGRDSTAAVGDNPPVLSHSPVLQMSGMTGGVGRPGSSGTGTMGPPPPPPMMMGMGQTMHHPTPPITHAAAAVLGIQQHATAPSPSDILTGRRSMSGRASATPVMLNALGLPEPSPGGASVHSLSHGGSTMGPPPTMGQAQGMSVSPMLMTNRQVPTPRSGHAGMGIGGPTMGYPVQGVAGGMYGQQQQQQAMDGGGLPMGMAALPHRGSFGATSGQAVQDPRASQPPPASMSPVHMLGGVGSQISHLGPGGGSNLGGLGIGDGMNNIPGPQQPQQQGTPTPEQQAILQARLQQQHILQRQALAAAQQGQVAQNAGLRSGAGAAGGGFGAAMVGQQQTGLNGINPLNQSQGTPAGGFSMQQGGGGGGGMNAHQQQQVAAFLRQQGMNMNPQQMAALGMFAQQQQQQRSQNQSQNQGMGQNHAMIQGQAQGGNTIFPSNQQQQQLQQSQNMANRLPPQFLAQFAQAQAQQQAAFGDGSPNNNNNVGLGGGGAGIAGGGNGAGMTGGGGPGGMTQDQARQLMGMQAALHQQRMMQRQQQQQQQGGGTQGGGGLQGGGMQQQGGGGMQSGMQGGGGQGQQQSINPALMAQFLQNQQQQQR</sequence>
<protein>
    <submittedName>
        <fullName evidence="1">Uncharacterized protein</fullName>
    </submittedName>
</protein>